<comment type="caution">
    <text evidence="1">The sequence shown here is derived from an EMBL/GenBank/DDBJ whole genome shotgun (WGS) entry which is preliminary data.</text>
</comment>
<dbReference type="AlphaFoldDB" id="A0A645FYP2"/>
<organism evidence="1">
    <name type="scientific">bioreactor metagenome</name>
    <dbReference type="NCBI Taxonomy" id="1076179"/>
    <lineage>
        <taxon>unclassified sequences</taxon>
        <taxon>metagenomes</taxon>
        <taxon>ecological metagenomes</taxon>
    </lineage>
</organism>
<sequence>MLRTDLFQSLHKNRLQPGGVARKVFSQDFRQTGEGRSATNRIPGMRARHGTGPELIHYFLTADDCRKRQRTADTLAAADQVGCDSVVFERPELASASKACLHFIEDQDHVVLAAPISHLAHIFNRSEIGANALVGFHHDTGHVPRFESCLLEGSEKGVEPGVLLPITVRERRIDDGRIQIDDP</sequence>
<accession>A0A645FYP2</accession>
<dbReference type="EMBL" id="VSSQ01067271">
    <property type="protein sequence ID" value="MPN19671.1"/>
    <property type="molecule type" value="Genomic_DNA"/>
</dbReference>
<gene>
    <name evidence="1" type="ORF">SDC9_167043</name>
</gene>
<protein>
    <submittedName>
        <fullName evidence="1">Uncharacterized protein</fullName>
    </submittedName>
</protein>
<evidence type="ECO:0000313" key="1">
    <source>
        <dbReference type="EMBL" id="MPN19671.1"/>
    </source>
</evidence>
<name>A0A645FYP2_9ZZZZ</name>
<reference evidence="1" key="1">
    <citation type="submission" date="2019-08" db="EMBL/GenBank/DDBJ databases">
        <authorList>
            <person name="Kucharzyk K."/>
            <person name="Murdoch R.W."/>
            <person name="Higgins S."/>
            <person name="Loffler F."/>
        </authorList>
    </citation>
    <scope>NUCLEOTIDE SEQUENCE</scope>
</reference>
<proteinExistence type="predicted"/>